<protein>
    <submittedName>
        <fullName evidence="1">Uncharacterized protein</fullName>
    </submittedName>
</protein>
<accession>A0ABD3N3A6</accession>
<dbReference type="InterPro" id="IPR053159">
    <property type="entry name" value="Hybrid_Histidine_Kinase"/>
</dbReference>
<gene>
    <name evidence="1" type="ORF">ACHAW5_007739</name>
</gene>
<dbReference type="PANTHER" id="PTHR43642:SF1">
    <property type="entry name" value="HYBRID SIGNAL TRANSDUCTION HISTIDINE KINASE G"/>
    <property type="match status" value="1"/>
</dbReference>
<dbReference type="Proteomes" id="UP001530315">
    <property type="component" value="Unassembled WGS sequence"/>
</dbReference>
<dbReference type="PANTHER" id="PTHR43642">
    <property type="entry name" value="HYBRID SIGNAL TRANSDUCTION HISTIDINE KINASE G"/>
    <property type="match status" value="1"/>
</dbReference>
<comment type="caution">
    <text evidence="1">The sequence shown here is derived from an EMBL/GenBank/DDBJ whole genome shotgun (WGS) entry which is preliminary data.</text>
</comment>
<reference evidence="1 2" key="1">
    <citation type="submission" date="2024-10" db="EMBL/GenBank/DDBJ databases">
        <title>Updated reference genomes for cyclostephanoid diatoms.</title>
        <authorList>
            <person name="Roberts W.R."/>
            <person name="Alverson A.J."/>
        </authorList>
    </citation>
    <scope>NUCLEOTIDE SEQUENCE [LARGE SCALE GENOMIC DNA]</scope>
    <source>
        <strain evidence="1 2">AJA276-08</strain>
    </source>
</reference>
<organism evidence="1 2">
    <name type="scientific">Stephanodiscus triporus</name>
    <dbReference type="NCBI Taxonomy" id="2934178"/>
    <lineage>
        <taxon>Eukaryota</taxon>
        <taxon>Sar</taxon>
        <taxon>Stramenopiles</taxon>
        <taxon>Ochrophyta</taxon>
        <taxon>Bacillariophyta</taxon>
        <taxon>Coscinodiscophyceae</taxon>
        <taxon>Thalassiosirophycidae</taxon>
        <taxon>Stephanodiscales</taxon>
        <taxon>Stephanodiscaceae</taxon>
        <taxon>Stephanodiscus</taxon>
    </lineage>
</organism>
<proteinExistence type="predicted"/>
<sequence>MTDDVLFAIADQIMHIDNTAAGENPELRIDIAKLFVLAGMKAADSSDFAASRSYSTYALSLLPSDHWISHYDLSLRCSFRSAKSCYSCGDKEKAQCMLEDLIGHCHSVEDKVPALSLLAKILLDRKSYIEAYALSQAVLSQLGEEIPNEQEMDPYRIKKMVEVTLKLVGTISDRNLLNMKDMDERLSITMHFYNIMGTVAYFGKHEMIHFIACRMVGLTMKHGLCKHSILGFLQFASVLCNNMMAKKGIESASRIGKAAISCFNERYNTPDLVPDLHAVYYGFLAPYTEPWQMCANMLRQGFDAGMSLGETGSAFLNSSLHIRTALIAGDRLPTLLEKVDCYLKQLIVNQNEAARPYILIFRGTISLLIGKEDTTSPPRSDAFGAPTDTENSNMLESMYFHLAIQAYWLGHSERCQYFIEEFQRHTTSDISDMCRLQFITFLQGINSFRLMRAKHVVKAETVTKKAIKMLNTAASLCDWNFRNKVHLLEAEQYSHQNKNSQAHASYVAAINSARSSGFIHEQGLACELAGYHYKNVCDFSSAWNFFDQAKQCYSEWGSLMKVESVTHQLDSLSDYRPVGQKS</sequence>
<name>A0ABD3N3A6_9STRA</name>
<evidence type="ECO:0000313" key="1">
    <source>
        <dbReference type="EMBL" id="KAL3770598.1"/>
    </source>
</evidence>
<keyword evidence="2" id="KW-1185">Reference proteome</keyword>
<dbReference type="AlphaFoldDB" id="A0ABD3N3A6"/>
<dbReference type="EMBL" id="JALLAZ020001625">
    <property type="protein sequence ID" value="KAL3770598.1"/>
    <property type="molecule type" value="Genomic_DNA"/>
</dbReference>
<evidence type="ECO:0000313" key="2">
    <source>
        <dbReference type="Proteomes" id="UP001530315"/>
    </source>
</evidence>